<sequence>MRFKPMQAIGKNKQMIGVFSGLNQSSVGADNEFLDMKNVSSRLYPSLTAPVANDDFYIAEKPCQIFVKNEIYLIDENSIMRQRENGSKRILNLYRNKLDRTLVGMGAYICIFPDKQVYNTATGELLDMEASYTQSGSISIAPVSEGSSFVKIQGTNLGKAFKKDDVVTLSGFTQYTDVLNGAKAIKEIGDNFIVITAVDENGAALRSITEERGVKIERKLPDLDFVCEFNNRLWGCSSANHEIYASKLGDPTNWNSYQGTAADSYAVSVGSDGDFTGVISQQGYVVFFKEDYIHTIYGTKPSNFSLDTVQARGVAKGCSRSLCHVNETVMYVGRDAIMAYTGGMPESVSDKLDLRWTGAVANQWKGMYFVDLILGDTRTTYVYDLKNNLWTKEDSHTNKLISRFYSNGVLYESYADDRDLYSRAIGLSDGKWFDVDWYLESVYLEEGTIDQKKVHSLQFNVELEVDAYFAVYVRYDNDVTWRRVASVTADRRNTYTVPLKLKKCERYQYRLEGHGWFILYGMSKTIGKGSER</sequence>
<protein>
    <submittedName>
        <fullName evidence="1">Stabilization protein</fullName>
    </submittedName>
</protein>
<proteinExistence type="predicted"/>
<organism evidence="1">
    <name type="scientific">Podoviridae sp. ctS6V7</name>
    <dbReference type="NCBI Taxonomy" id="2827735"/>
    <lineage>
        <taxon>Viruses</taxon>
        <taxon>Duplodnaviria</taxon>
        <taxon>Heunggongvirae</taxon>
        <taxon>Uroviricota</taxon>
        <taxon>Caudoviricetes</taxon>
    </lineage>
</organism>
<accession>A0A8S5TL75</accession>
<reference evidence="1" key="1">
    <citation type="journal article" date="2021" name="Proc. Natl. Acad. Sci. U.S.A.">
        <title>A Catalog of Tens of Thousands of Viruses from Human Metagenomes Reveals Hidden Associations with Chronic Diseases.</title>
        <authorList>
            <person name="Tisza M.J."/>
            <person name="Buck C.B."/>
        </authorList>
    </citation>
    <scope>NUCLEOTIDE SEQUENCE</scope>
    <source>
        <strain evidence="1">CtS6V7</strain>
    </source>
</reference>
<name>A0A8S5TL75_9CAUD</name>
<evidence type="ECO:0000313" key="1">
    <source>
        <dbReference type="EMBL" id="DAF64068.1"/>
    </source>
</evidence>
<dbReference type="EMBL" id="BK032849">
    <property type="protein sequence ID" value="DAF64068.1"/>
    <property type="molecule type" value="Genomic_DNA"/>
</dbReference>